<dbReference type="RefSeq" id="WP_145030320.1">
    <property type="nucleotide sequence ID" value="NZ_CP036271.1"/>
</dbReference>
<keyword evidence="1" id="KW-1133">Transmembrane helix</keyword>
<evidence type="ECO:0000313" key="3">
    <source>
        <dbReference type="EMBL" id="QDT54465.1"/>
    </source>
</evidence>
<proteinExistence type="predicted"/>
<keyword evidence="1" id="KW-0472">Membrane</keyword>
<name>A0A517SEA8_9PLAN</name>
<dbReference type="InterPro" id="IPR027558">
    <property type="entry name" value="Pre_pil_HX9DG_C"/>
</dbReference>
<feature type="domain" description="DUF1559" evidence="2">
    <location>
        <begin position="36"/>
        <end position="317"/>
    </location>
</feature>
<gene>
    <name evidence="3" type="ORF">Pan44_24980</name>
</gene>
<keyword evidence="1" id="KW-0812">Transmembrane</keyword>
<evidence type="ECO:0000256" key="1">
    <source>
        <dbReference type="SAM" id="Phobius"/>
    </source>
</evidence>
<organism evidence="3 4">
    <name type="scientific">Caulifigura coniformis</name>
    <dbReference type="NCBI Taxonomy" id="2527983"/>
    <lineage>
        <taxon>Bacteria</taxon>
        <taxon>Pseudomonadati</taxon>
        <taxon>Planctomycetota</taxon>
        <taxon>Planctomycetia</taxon>
        <taxon>Planctomycetales</taxon>
        <taxon>Planctomycetaceae</taxon>
        <taxon>Caulifigura</taxon>
    </lineage>
</organism>
<dbReference type="InParanoid" id="A0A517SEA8"/>
<sequence>MARCCTRKTRAFTLIELLVVIAIIAILIALLLPAVQQAREAARRTQCKNNLKQFGLAMHNYLDVFGTFPIGCPRDYDAGILGLVWGTEGKNGMWSWGAAVLPYIEQKAIYDRADIGRLLSFQAAADPAILSILQQPLSVFRCPSDPGPALNAFRQVGNGGSGNANCTTGCVQIATSNYVGTNDSYDLQRTHGANPATATGRPWNGMFGSSIKVAPRRIAELTDGTSNTFLIGERAYTLGGRTGAFTAGAGVIYMMNGDSERANQQGLVYTMGAGRFPLNCSHTADCSRGFSSTHVGGAHFTFGDGSVRFIAESIDHEPSTDLIELPTLDSVYERLIAISDGQPVGQF</sequence>
<dbReference type="PANTHER" id="PTHR30093">
    <property type="entry name" value="GENERAL SECRETION PATHWAY PROTEIN G"/>
    <property type="match status" value="1"/>
</dbReference>
<dbReference type="SUPFAM" id="SSF54523">
    <property type="entry name" value="Pili subunits"/>
    <property type="match status" value="1"/>
</dbReference>
<dbReference type="InterPro" id="IPR045584">
    <property type="entry name" value="Pilin-like"/>
</dbReference>
<dbReference type="Proteomes" id="UP000315700">
    <property type="component" value="Chromosome"/>
</dbReference>
<dbReference type="KEGG" id="ccos:Pan44_24980"/>
<dbReference type="AlphaFoldDB" id="A0A517SEA8"/>
<dbReference type="Gene3D" id="3.30.700.10">
    <property type="entry name" value="Glycoprotein, Type 4 Pilin"/>
    <property type="match status" value="1"/>
</dbReference>
<protein>
    <submittedName>
        <fullName evidence="3">Putative major pilin subunit</fullName>
    </submittedName>
</protein>
<dbReference type="OrthoDB" id="268591at2"/>
<dbReference type="Pfam" id="PF07596">
    <property type="entry name" value="SBP_bac_10"/>
    <property type="match status" value="1"/>
</dbReference>
<feature type="transmembrane region" description="Helical" evidence="1">
    <location>
        <begin position="12"/>
        <end position="35"/>
    </location>
</feature>
<dbReference type="EMBL" id="CP036271">
    <property type="protein sequence ID" value="QDT54465.1"/>
    <property type="molecule type" value="Genomic_DNA"/>
</dbReference>
<accession>A0A517SEA8</accession>
<dbReference type="InterPro" id="IPR011453">
    <property type="entry name" value="DUF1559"/>
</dbReference>
<reference evidence="3 4" key="1">
    <citation type="submission" date="2019-02" db="EMBL/GenBank/DDBJ databases">
        <title>Deep-cultivation of Planctomycetes and their phenomic and genomic characterization uncovers novel biology.</title>
        <authorList>
            <person name="Wiegand S."/>
            <person name="Jogler M."/>
            <person name="Boedeker C."/>
            <person name="Pinto D."/>
            <person name="Vollmers J."/>
            <person name="Rivas-Marin E."/>
            <person name="Kohn T."/>
            <person name="Peeters S.H."/>
            <person name="Heuer A."/>
            <person name="Rast P."/>
            <person name="Oberbeckmann S."/>
            <person name="Bunk B."/>
            <person name="Jeske O."/>
            <person name="Meyerdierks A."/>
            <person name="Storesund J.E."/>
            <person name="Kallscheuer N."/>
            <person name="Luecker S."/>
            <person name="Lage O.M."/>
            <person name="Pohl T."/>
            <person name="Merkel B.J."/>
            <person name="Hornburger P."/>
            <person name="Mueller R.-W."/>
            <person name="Bruemmer F."/>
            <person name="Labrenz M."/>
            <person name="Spormann A.M."/>
            <person name="Op den Camp H."/>
            <person name="Overmann J."/>
            <person name="Amann R."/>
            <person name="Jetten M.S.M."/>
            <person name="Mascher T."/>
            <person name="Medema M.H."/>
            <person name="Devos D.P."/>
            <person name="Kaster A.-K."/>
            <person name="Ovreas L."/>
            <person name="Rohde M."/>
            <person name="Galperin M.Y."/>
            <person name="Jogler C."/>
        </authorList>
    </citation>
    <scope>NUCLEOTIDE SEQUENCE [LARGE SCALE GENOMIC DNA]</scope>
    <source>
        <strain evidence="3 4">Pan44</strain>
    </source>
</reference>
<dbReference type="InterPro" id="IPR012902">
    <property type="entry name" value="N_methyl_site"/>
</dbReference>
<dbReference type="Pfam" id="PF07963">
    <property type="entry name" value="N_methyl"/>
    <property type="match status" value="1"/>
</dbReference>
<dbReference type="NCBIfam" id="TIGR02532">
    <property type="entry name" value="IV_pilin_GFxxxE"/>
    <property type="match status" value="1"/>
</dbReference>
<dbReference type="PANTHER" id="PTHR30093:SF2">
    <property type="entry name" value="TYPE II SECRETION SYSTEM PROTEIN H"/>
    <property type="match status" value="1"/>
</dbReference>
<dbReference type="NCBIfam" id="TIGR04294">
    <property type="entry name" value="pre_pil_HX9DG"/>
    <property type="match status" value="1"/>
</dbReference>
<keyword evidence="4" id="KW-1185">Reference proteome</keyword>
<evidence type="ECO:0000259" key="2">
    <source>
        <dbReference type="Pfam" id="PF07596"/>
    </source>
</evidence>
<evidence type="ECO:0000313" key="4">
    <source>
        <dbReference type="Proteomes" id="UP000315700"/>
    </source>
</evidence>